<organism evidence="5 6">
    <name type="scientific">Macrostomum lignano</name>
    <dbReference type="NCBI Taxonomy" id="282301"/>
    <lineage>
        <taxon>Eukaryota</taxon>
        <taxon>Metazoa</taxon>
        <taxon>Spiralia</taxon>
        <taxon>Lophotrochozoa</taxon>
        <taxon>Platyhelminthes</taxon>
        <taxon>Rhabditophora</taxon>
        <taxon>Macrostomorpha</taxon>
        <taxon>Macrostomida</taxon>
        <taxon>Macrostomidae</taxon>
        <taxon>Macrostomum</taxon>
    </lineage>
</organism>
<dbReference type="Proteomes" id="UP000095280">
    <property type="component" value="Unplaced"/>
</dbReference>
<name>A0A1I8GQB8_9PLAT</name>
<dbReference type="InterPro" id="IPR018494">
    <property type="entry name" value="Oxysterol-bd_CS"/>
</dbReference>
<proteinExistence type="inferred from homology"/>
<dbReference type="PROSITE" id="PS01013">
    <property type="entry name" value="OSBP"/>
    <property type="match status" value="1"/>
</dbReference>
<dbReference type="WBParaSite" id="maker-uti_cns_0002617-snap-gene-0.4-mRNA-1">
    <property type="protein sequence ID" value="maker-uti_cns_0002617-snap-gene-0.4-mRNA-1"/>
    <property type="gene ID" value="maker-uti_cns_0002617-snap-gene-0.4"/>
</dbReference>
<dbReference type="GO" id="GO:0032934">
    <property type="term" value="F:sterol binding"/>
    <property type="evidence" value="ECO:0007669"/>
    <property type="project" value="TreeGrafter"/>
</dbReference>
<evidence type="ECO:0000256" key="1">
    <source>
        <dbReference type="ARBA" id="ARBA00023121"/>
    </source>
</evidence>
<dbReference type="GO" id="GO:0005829">
    <property type="term" value="C:cytosol"/>
    <property type="evidence" value="ECO:0007669"/>
    <property type="project" value="TreeGrafter"/>
</dbReference>
<dbReference type="PANTHER" id="PTHR10972:SF209">
    <property type="entry name" value="OXYSTEROL-BINDING PROTEIN"/>
    <property type="match status" value="1"/>
</dbReference>
<feature type="compositionally biased region" description="Low complexity" evidence="4">
    <location>
        <begin position="335"/>
        <end position="359"/>
    </location>
</feature>
<dbReference type="GO" id="GO:0006869">
    <property type="term" value="P:lipid transport"/>
    <property type="evidence" value="ECO:0007669"/>
    <property type="project" value="UniProtKB-KW"/>
</dbReference>
<dbReference type="Pfam" id="PF01237">
    <property type="entry name" value="Oxysterol_BP"/>
    <property type="match status" value="1"/>
</dbReference>
<dbReference type="GO" id="GO:0005886">
    <property type="term" value="C:plasma membrane"/>
    <property type="evidence" value="ECO:0007669"/>
    <property type="project" value="TreeGrafter"/>
</dbReference>
<dbReference type="GO" id="GO:0097038">
    <property type="term" value="C:perinuclear endoplasmic reticulum"/>
    <property type="evidence" value="ECO:0007669"/>
    <property type="project" value="TreeGrafter"/>
</dbReference>
<protein>
    <recommendedName>
        <fullName evidence="3">Oxysterol-binding protein</fullName>
    </recommendedName>
</protein>
<dbReference type="FunFam" id="2.40.160.120:FF:000005">
    <property type="entry name" value="Oxysterol-binding protein"/>
    <property type="match status" value="1"/>
</dbReference>
<dbReference type="SUPFAM" id="SSF144000">
    <property type="entry name" value="Oxysterol-binding protein-like"/>
    <property type="match status" value="1"/>
</dbReference>
<evidence type="ECO:0000256" key="4">
    <source>
        <dbReference type="SAM" id="MobiDB-lite"/>
    </source>
</evidence>
<comment type="similarity">
    <text evidence="2">Belongs to the OSBP family.</text>
</comment>
<dbReference type="Gene3D" id="2.40.160.120">
    <property type="match status" value="1"/>
</dbReference>
<dbReference type="InterPro" id="IPR037239">
    <property type="entry name" value="OSBP_sf"/>
</dbReference>
<evidence type="ECO:0000313" key="5">
    <source>
        <dbReference type="Proteomes" id="UP000095280"/>
    </source>
</evidence>
<keyword evidence="1" id="KW-0446">Lipid-binding</keyword>
<dbReference type="InterPro" id="IPR000648">
    <property type="entry name" value="Oxysterol-bd"/>
</dbReference>
<sequence length="403" mass="45823">MRRDGDGCNIWSVLKNCIGKELSRVSIPVGFNEPLSFLQRLSEQLEHSHLLYLAERCDSAVGRLELISAFTVACASSNWGRIWKPFNPLLGETFELDRSKDRGFRMVCEQVCHHPPISAFHAEATDGSWIFHGSVNPKLTFWGKSIEIEPRGDLTLEFPRQVFTWRNVSCKIHNVIVGKMWIESFGNSVILSHSNGCRAELNWHLASWRNPEHHRVDGYILDSSKTRLRALYGKWVDGFYSIPVESWKAHKSTASMPLSRSRKCNSPSTAASLASLKFYGFTRFAMQLNDDAGDDCALPPTDCRRIRADIRALEAGDADTAQSVKSRLEEWQRLRLQQQRQQQKSTSASASAGDSSSSEAGGGVWFRRWRNPYTKRDDDWQFTGEYWTRDWARCPLVCPDSAP</sequence>
<dbReference type="AlphaFoldDB" id="A0A1I8GQB8"/>
<keyword evidence="3" id="KW-0813">Transport</keyword>
<feature type="region of interest" description="Disordered" evidence="4">
    <location>
        <begin position="335"/>
        <end position="363"/>
    </location>
</feature>
<accession>A0A1I8GQB8</accession>
<keyword evidence="5" id="KW-1185">Reference proteome</keyword>
<dbReference type="PANTHER" id="PTHR10972">
    <property type="entry name" value="OXYSTEROL-BINDING PROTEIN-RELATED"/>
    <property type="match status" value="1"/>
</dbReference>
<evidence type="ECO:0000256" key="3">
    <source>
        <dbReference type="RuleBase" id="RU003845"/>
    </source>
</evidence>
<evidence type="ECO:0000313" key="6">
    <source>
        <dbReference type="WBParaSite" id="maker-uti_cns_0002617-snap-gene-0.4-mRNA-1"/>
    </source>
</evidence>
<keyword evidence="3" id="KW-0445">Lipid transport</keyword>
<evidence type="ECO:0000256" key="2">
    <source>
        <dbReference type="RuleBase" id="RU003844"/>
    </source>
</evidence>
<reference evidence="6" key="1">
    <citation type="submission" date="2016-11" db="UniProtKB">
        <authorList>
            <consortium name="WormBaseParasite"/>
        </authorList>
    </citation>
    <scope>IDENTIFICATION</scope>
</reference>